<dbReference type="RefSeq" id="WP_051968501.1">
    <property type="nucleotide sequence ID" value="NZ_CP091519.2"/>
</dbReference>
<evidence type="ECO:0000256" key="1">
    <source>
        <dbReference type="SAM" id="MobiDB-lite"/>
    </source>
</evidence>
<protein>
    <submittedName>
        <fullName evidence="2">CRISPR type I-F/YPEST-associated protein Csy3</fullName>
    </submittedName>
</protein>
<keyword evidence="3" id="KW-1185">Reference proteome</keyword>
<sequence>MAKTSKTPKAENKAPKQKVPVPNVLAFSRKIEPSDGLMQVGLWNADVAQLSQQTWQNIELHDKSNRGVKSQYGVANEEKSQPNLVRGDDASLPPHLDTLKVSFTVKFLGDIATATANSEPDFGIKLAKKFKEYQDEIGFLPLARRYAYNLVNGRFLWRNRVGAESVIVRIYDTENPTQEWIFDNARTMPLNDFEVENTKLDELANCIAESFDTGKYLLLKVEAFVKVGLGQRVFPSQEMREKDKDNKSKFLYEIKTPNGLCAGLHSEKIGNAIRTIDTWYDFPQADDLFDKTVKPAIAIEPYGSVPTQGQAYRRNASEGDLYSLMANWLSDEGNISTEQKHFVVANLIRGGVFGGKDEDKDKKDKKKESEE</sequence>
<evidence type="ECO:0000313" key="3">
    <source>
        <dbReference type="Proteomes" id="UP000254209"/>
    </source>
</evidence>
<dbReference type="InterPro" id="IPR013399">
    <property type="entry name" value="CRISPR-assoc_prot_Csy3"/>
</dbReference>
<reference evidence="2 3" key="1">
    <citation type="submission" date="2018-06" db="EMBL/GenBank/DDBJ databases">
        <authorList>
            <consortium name="Pathogen Informatics"/>
            <person name="Doyle S."/>
        </authorList>
    </citation>
    <scope>NUCLEOTIDE SEQUENCE [LARGE SCALE GENOMIC DNA]</scope>
    <source>
        <strain evidence="2 3">NCTC10283</strain>
    </source>
</reference>
<dbReference type="Proteomes" id="UP000254209">
    <property type="component" value="Unassembled WGS sequence"/>
</dbReference>
<feature type="region of interest" description="Disordered" evidence="1">
    <location>
        <begin position="1"/>
        <end position="20"/>
    </location>
</feature>
<dbReference type="AlphaFoldDB" id="A0A376BML3"/>
<organism evidence="2 3">
    <name type="scientific">Alysiella crassa</name>
    <dbReference type="NCBI Taxonomy" id="153491"/>
    <lineage>
        <taxon>Bacteria</taxon>
        <taxon>Pseudomonadati</taxon>
        <taxon>Pseudomonadota</taxon>
        <taxon>Betaproteobacteria</taxon>
        <taxon>Neisseriales</taxon>
        <taxon>Neisseriaceae</taxon>
        <taxon>Alysiella</taxon>
    </lineage>
</organism>
<accession>A0A376BML3</accession>
<gene>
    <name evidence="2" type="ORF">NCTC10283_00978</name>
</gene>
<dbReference type="NCBIfam" id="TIGR02566">
    <property type="entry name" value="cas_Csy3"/>
    <property type="match status" value="1"/>
</dbReference>
<dbReference type="STRING" id="1120980.GCA_000745955_01182"/>
<evidence type="ECO:0000313" key="2">
    <source>
        <dbReference type="EMBL" id="SSY70863.1"/>
    </source>
</evidence>
<dbReference type="EMBL" id="UFSO01000002">
    <property type="protein sequence ID" value="SSY70863.1"/>
    <property type="molecule type" value="Genomic_DNA"/>
</dbReference>
<proteinExistence type="predicted"/>
<dbReference type="Pfam" id="PF09615">
    <property type="entry name" value="Cas_Csy3"/>
    <property type="match status" value="1"/>
</dbReference>
<dbReference type="OrthoDB" id="240864at2"/>
<name>A0A376BML3_9NEIS</name>